<name>A0A174SFQ2_9BACE</name>
<dbReference type="PANTHER" id="PTHR34825:SF1">
    <property type="entry name" value="AAA-ATPASE-LIKE DOMAIN-CONTAINING PROTEIN"/>
    <property type="match status" value="1"/>
</dbReference>
<organism evidence="2 3">
    <name type="scientific">Bacteroides caccae</name>
    <dbReference type="NCBI Taxonomy" id="47678"/>
    <lineage>
        <taxon>Bacteria</taxon>
        <taxon>Pseudomonadati</taxon>
        <taxon>Bacteroidota</taxon>
        <taxon>Bacteroidia</taxon>
        <taxon>Bacteroidales</taxon>
        <taxon>Bacteroidaceae</taxon>
        <taxon>Bacteroides</taxon>
    </lineage>
</organism>
<dbReference type="PANTHER" id="PTHR34825">
    <property type="entry name" value="CONSERVED PROTEIN, WITH A WEAK D-GALACTARATE DEHYDRATASE/ALTRONATE HYDROLASE DOMAIN"/>
    <property type="match status" value="1"/>
</dbReference>
<evidence type="ECO:0000313" key="2">
    <source>
        <dbReference type="EMBL" id="CUP94305.1"/>
    </source>
</evidence>
<dbReference type="EMBL" id="CZBL01000004">
    <property type="protein sequence ID" value="CUP94305.1"/>
    <property type="molecule type" value="Genomic_DNA"/>
</dbReference>
<accession>A0A174SFQ2</accession>
<gene>
    <name evidence="2" type="ORF">ERS852558_01380</name>
</gene>
<evidence type="ECO:0000313" key="3">
    <source>
        <dbReference type="Proteomes" id="UP000095725"/>
    </source>
</evidence>
<reference evidence="2 3" key="1">
    <citation type="submission" date="2015-09" db="EMBL/GenBank/DDBJ databases">
        <authorList>
            <consortium name="Pathogen Informatics"/>
        </authorList>
    </citation>
    <scope>NUCLEOTIDE SEQUENCE [LARGE SCALE GENOMIC DNA]</scope>
    <source>
        <strain evidence="2 3">2789STDY5834946</strain>
    </source>
</reference>
<proteinExistence type="predicted"/>
<dbReference type="InterPro" id="IPR018631">
    <property type="entry name" value="AAA-ATPase-like_dom"/>
</dbReference>
<dbReference type="Proteomes" id="UP000095725">
    <property type="component" value="Unassembled WGS sequence"/>
</dbReference>
<protein>
    <submittedName>
        <fullName evidence="2">Predicted AAA-ATPase</fullName>
    </submittedName>
</protein>
<dbReference type="Pfam" id="PF09820">
    <property type="entry name" value="AAA-ATPase_like"/>
    <property type="match status" value="1"/>
</dbReference>
<evidence type="ECO:0000259" key="1">
    <source>
        <dbReference type="Pfam" id="PF09820"/>
    </source>
</evidence>
<sequence length="109" mass="12557">MEKLEKDWVKYPVLHLDLNTEKYDIPESLENKLNGALVEWEKMYGAESSGKSLAMRFEGIIKRACRQEGQRVVILVEEYDKPMLQAIGDDALQKSFRNTLEAFYGALKS</sequence>
<feature type="domain" description="AAA-ATPase-like" evidence="1">
    <location>
        <begin position="2"/>
        <end position="109"/>
    </location>
</feature>
<dbReference type="AlphaFoldDB" id="A0A174SFQ2"/>